<keyword evidence="3" id="KW-1185">Reference proteome</keyword>
<dbReference type="AlphaFoldDB" id="A0A9Q8UTZ4"/>
<proteinExistence type="predicted"/>
<feature type="domain" description="C2H2-type" evidence="1">
    <location>
        <begin position="398"/>
        <end position="422"/>
    </location>
</feature>
<dbReference type="EMBL" id="CP090171">
    <property type="protein sequence ID" value="UJO22287.1"/>
    <property type="molecule type" value="Genomic_DNA"/>
</dbReference>
<dbReference type="OrthoDB" id="674604at2759"/>
<gene>
    <name evidence="2" type="ORF">CLAFUR5_09034</name>
</gene>
<evidence type="ECO:0000313" key="2">
    <source>
        <dbReference type="EMBL" id="UJO22287.1"/>
    </source>
</evidence>
<dbReference type="Proteomes" id="UP000756132">
    <property type="component" value="Chromosome 9"/>
</dbReference>
<evidence type="ECO:0000259" key="1">
    <source>
        <dbReference type="SMART" id="SM00355"/>
    </source>
</evidence>
<dbReference type="InterPro" id="IPR010730">
    <property type="entry name" value="HET"/>
</dbReference>
<feature type="domain" description="C2H2-type" evidence="1">
    <location>
        <begin position="465"/>
        <end position="495"/>
    </location>
</feature>
<reference evidence="2" key="2">
    <citation type="journal article" date="2022" name="Microb. Genom.">
        <title>A chromosome-scale genome assembly of the tomato pathogen Cladosporium fulvum reveals a compartmentalized genome architecture and the presence of a dispensable chromosome.</title>
        <authorList>
            <person name="Zaccaron A.Z."/>
            <person name="Chen L.H."/>
            <person name="Samaras A."/>
            <person name="Stergiopoulos I."/>
        </authorList>
    </citation>
    <scope>NUCLEOTIDE SEQUENCE</scope>
    <source>
        <strain evidence="2">Race5_Kim</strain>
    </source>
</reference>
<dbReference type="InterPro" id="IPR013087">
    <property type="entry name" value="Znf_C2H2_type"/>
</dbReference>
<dbReference type="SMART" id="SM00355">
    <property type="entry name" value="ZnF_C2H2"/>
    <property type="match status" value="3"/>
</dbReference>
<dbReference type="RefSeq" id="XP_047766653.1">
    <property type="nucleotide sequence ID" value="XM_047908182.1"/>
</dbReference>
<dbReference type="KEGG" id="ffu:CLAFUR5_09034"/>
<dbReference type="Gene3D" id="3.30.160.60">
    <property type="entry name" value="Classic Zinc Finger"/>
    <property type="match status" value="1"/>
</dbReference>
<feature type="domain" description="C2H2-type" evidence="1">
    <location>
        <begin position="426"/>
        <end position="453"/>
    </location>
</feature>
<reference evidence="2" key="1">
    <citation type="submission" date="2021-12" db="EMBL/GenBank/DDBJ databases">
        <authorList>
            <person name="Zaccaron A."/>
            <person name="Stergiopoulos I."/>
        </authorList>
    </citation>
    <scope>NUCLEOTIDE SEQUENCE</scope>
    <source>
        <strain evidence="2">Race5_Kim</strain>
    </source>
</reference>
<dbReference type="PANTHER" id="PTHR10622:SF10">
    <property type="entry name" value="HET DOMAIN-CONTAINING PROTEIN"/>
    <property type="match status" value="1"/>
</dbReference>
<protein>
    <submittedName>
        <fullName evidence="2">Vegetative incompatibility protein HET-E-1</fullName>
    </submittedName>
</protein>
<dbReference type="Pfam" id="PF06985">
    <property type="entry name" value="HET"/>
    <property type="match status" value="1"/>
</dbReference>
<accession>A0A9Q8UTZ4</accession>
<name>A0A9Q8UTZ4_PASFU</name>
<sequence>MRLVNVHTLKLRDFHDTDPPPYAIASHRWHSYECTSRDFTTTNIVSDDTPHNRQSSNPMTNDEYLRAGYLKVKCFCEAVKRWKYPVLDWLWIDTCCIDRTSSTELSEAINSMYRWYSEAYVCLAYLDDVTGPPSSSTIHDSSKVFQSSDWFTRGWTLKELIAPQLVVFLNREWVTIGLKASASLAEELDLRWSREGGDLAMLGLPLHKEMSAITDIPEAVLRHQIAKTMFGICDTFMPLIYGKRENAQERLAQVLSAKYGGKPTSYAEPLAKRATKSTLRVDDTASISMANSACGSASAACTSDNYSHLPQAQTSSNSARGSRKSHQVDHYDAFPGQAWYDNLAAYTLAADRILPKWLEDVSSWRLAGPHKTVDQRLNPGTRRRIDTYNTARKKSRIGMCPFPRCERKAKDADDAKEHILSHMKPFKCLEPDCSQLEGFTTLHNLDEHRERVHHLEPQSSSNRIYVCSICPRVAGREAKSWTRKDNYRAHMQRMHSRHGADRIAVDPQPFRLSDQPRSEPEAVHCTDLAIILDEPTSALPSVIDEEAVQDFDWDRYLPDNHT</sequence>
<evidence type="ECO:0000313" key="3">
    <source>
        <dbReference type="Proteomes" id="UP000756132"/>
    </source>
</evidence>
<dbReference type="PANTHER" id="PTHR10622">
    <property type="entry name" value="HET DOMAIN-CONTAINING PROTEIN"/>
    <property type="match status" value="1"/>
</dbReference>
<dbReference type="GeneID" id="71988912"/>
<organism evidence="2 3">
    <name type="scientific">Passalora fulva</name>
    <name type="common">Tomato leaf mold</name>
    <name type="synonym">Cladosporium fulvum</name>
    <dbReference type="NCBI Taxonomy" id="5499"/>
    <lineage>
        <taxon>Eukaryota</taxon>
        <taxon>Fungi</taxon>
        <taxon>Dikarya</taxon>
        <taxon>Ascomycota</taxon>
        <taxon>Pezizomycotina</taxon>
        <taxon>Dothideomycetes</taxon>
        <taxon>Dothideomycetidae</taxon>
        <taxon>Mycosphaerellales</taxon>
        <taxon>Mycosphaerellaceae</taxon>
        <taxon>Fulvia</taxon>
    </lineage>
</organism>